<dbReference type="SUPFAM" id="SSF89957">
    <property type="entry name" value="MTH1187/YkoF-like"/>
    <property type="match status" value="1"/>
</dbReference>
<name>A0A382M4Z7_9ZZZZ</name>
<feature type="non-terminal residue" evidence="2">
    <location>
        <position position="1"/>
    </location>
</feature>
<proteinExistence type="predicted"/>
<feature type="domain" description="Thiamine-binding protein" evidence="1">
    <location>
        <begin position="5"/>
        <end position="76"/>
    </location>
</feature>
<dbReference type="InterPro" id="IPR029756">
    <property type="entry name" value="MTH1187/YkoF-like"/>
</dbReference>
<dbReference type="Pfam" id="PF01910">
    <property type="entry name" value="Thiamine_BP"/>
    <property type="match status" value="1"/>
</dbReference>
<dbReference type="EMBL" id="UINC01090464">
    <property type="protein sequence ID" value="SVC42432.1"/>
    <property type="molecule type" value="Genomic_DNA"/>
</dbReference>
<evidence type="ECO:0000313" key="2">
    <source>
        <dbReference type="EMBL" id="SVC42432.1"/>
    </source>
</evidence>
<dbReference type="InterPro" id="IPR002767">
    <property type="entry name" value="Thiamine_BP"/>
</dbReference>
<evidence type="ECO:0000259" key="1">
    <source>
        <dbReference type="Pfam" id="PF01910"/>
    </source>
</evidence>
<organism evidence="2">
    <name type="scientific">marine metagenome</name>
    <dbReference type="NCBI Taxonomy" id="408172"/>
    <lineage>
        <taxon>unclassified sequences</taxon>
        <taxon>metagenomes</taxon>
        <taxon>ecological metagenomes</taxon>
    </lineage>
</organism>
<dbReference type="Gene3D" id="3.30.70.930">
    <property type="match status" value="1"/>
</dbReference>
<gene>
    <name evidence="2" type="ORF">METZ01_LOCUS295286</name>
</gene>
<protein>
    <recommendedName>
        <fullName evidence="1">Thiamine-binding protein domain-containing protein</fullName>
    </recommendedName>
</protein>
<accession>A0A382M4Z7</accession>
<dbReference type="AlphaFoldDB" id="A0A382M4Z7"/>
<reference evidence="2" key="1">
    <citation type="submission" date="2018-05" db="EMBL/GenBank/DDBJ databases">
        <authorList>
            <person name="Lanie J.A."/>
            <person name="Ng W.-L."/>
            <person name="Kazmierczak K.M."/>
            <person name="Andrzejewski T.M."/>
            <person name="Davidsen T.M."/>
            <person name="Wayne K.J."/>
            <person name="Tettelin H."/>
            <person name="Glass J.I."/>
            <person name="Rusch D."/>
            <person name="Podicherti R."/>
            <person name="Tsui H.-C.T."/>
            <person name="Winkler M.E."/>
        </authorList>
    </citation>
    <scope>NUCLEOTIDE SEQUENCE</scope>
</reference>
<sequence>VEITAEFTIEPFADGAPGPHVRAAIEVAEAAGLAVDVGPFGTSVSGSADEVLTAVSDLTRAAVDHGATRVSLQLTVG</sequence>